<evidence type="ECO:0000313" key="2">
    <source>
        <dbReference type="Proteomes" id="UP000008639"/>
    </source>
</evidence>
<proteinExistence type="predicted"/>
<dbReference type="Proteomes" id="UP000008639">
    <property type="component" value="Chromosome"/>
</dbReference>
<name>F0M4M3_PSEPM</name>
<sequence length="1260" mass="138960" precursor="true">MSITRDDLRHAAGSAGFDTTFPLLVRRLIAETAADLRELDMPGGSGTAAGGFDGVVTTGQVSSFVPLGTSVWELSVGGGQTKANDDYEKRIVGPDGVSAKDITYVQAILVPWTKARTWQNQRSGEGRWKKVIAYNLDSIHAWLEFAPATEAWLAEQLGKSMPGVRPVEAWWEDTWLPSTSVPLDSNVVLAGRKSAASNFLTRMSAGEGMTTLGGELRTEEAQAFVAACLDFDASPEAVTLRARTLFVSNAESLARLARQPQPLILLLSHASLAAELPQKHPHQLVAVALPGVQGDVEVPPLDGEEVEAQLTTATLPRDRAQSFGTLARRSLLALRRAIALNPVTLTPTWAMAPDIIRRRLLLIGAWDGNSSEDRRIVEQCLARPYSDIQESALLLAAAPEMPFIARVEESWHVLSPEDAWTMVGAALTRDDIDAFRVAVLEVFGELDPSLDLDSKERWKAGLLNVRRKFSGTLRTALAQSLALISATGAVMSAPGNLKGTQWVQVVVSSLFRQCNEDGSYRLWGSLRDVLPLLAEAAPDAFLQAMSQGLVGDEPLHAKMFQDNGRDEFGNIQDSPHTSFLWALEALAWSNEYFDHATEILSRLASLDPGGEWANRPSESLVGIFNFIYPNTSASLEDRMRCLERIKQEQPVVANELMLALVDRGSSLHLVHSGPRYRDWKKAPGITNQERASALDTVAGLLLDNLNDDPERYISFIDKLDIVSNSHRERFGQSLAVLGQKITDKASLAKVFEAIRSKIADHREYGSAEWTLPEEQLQSLLQAAETIRPVEPVTANAWLFESDWVVLGDRSTHDDPKAHQATLARMRNEAIALILDEGGLDAVATLAAKTAFPRSVGTALASHTTALDNEMIDWLGLGATPKVDVALAYLAQRLRAQEGLLDALLTATGDLHVQSKVLNELDDPTLAWERLDQLSGEVRENYWKEFRYWGLGLTFEHVLAVAASLIEVGRNAAAIDFLMLYSKEIDTVEGADVAAKAAEALLAEGLDDPEFKRLRRYTFKSLFALLASHRDTVGRQRVVHIEWQFFPILGFDPKVPTLHAALSEDPAFFAELVSYTYRRDDADEENDTRLTDLSEDRRRALARHAFDVLNSWRRCPAATTEGVDEGELREWVKGARDNLASVGRLGPGDEHIGQVMAYAAADTDGVFPPRAVRAIVQEVGSERLDAGLRRGLYNKRGVSSRGMMDGGIQEWELVKSWRENAQNSTEWPRIKRILGDLAESYERDAHMLDQEAERRRRGLGD</sequence>
<reference evidence="1 2" key="1">
    <citation type="journal article" date="2011" name="Stand. Genomic Sci.">
        <title>Complete genome sequence of Arthrobacter phenanthrenivorans type strain (Sphe3).</title>
        <authorList>
            <person name="Kallimanis A."/>
            <person name="Labutti K.M."/>
            <person name="Lapidus A."/>
            <person name="Clum A."/>
            <person name="Lykidis A."/>
            <person name="Mavromatis K."/>
            <person name="Pagani I."/>
            <person name="Liolios K."/>
            <person name="Ivanova N."/>
            <person name="Goodwin L."/>
            <person name="Pitluck S."/>
            <person name="Chen A."/>
            <person name="Palaniappan K."/>
            <person name="Markowitz V."/>
            <person name="Bristow J."/>
            <person name="Velentzas A.D."/>
            <person name="Perisynakis A."/>
            <person name="Ouzounis C.C."/>
            <person name="Kyrpides N.C."/>
            <person name="Koukkou A.I."/>
            <person name="Drainas C."/>
        </authorList>
    </citation>
    <scope>NUCLEOTIDE SEQUENCE [LARGE SCALE GENOMIC DNA]</scope>
    <source>
        <strain evidence="2">DSM 18606 / JCM 16027 / LMG 23796 / Sphe3</strain>
    </source>
</reference>
<gene>
    <name evidence="1" type="ordered locus">Asphe3_34680</name>
</gene>
<evidence type="ECO:0000313" key="1">
    <source>
        <dbReference type="EMBL" id="ADX74570.1"/>
    </source>
</evidence>
<dbReference type="eggNOG" id="COG3093">
    <property type="taxonomic scope" value="Bacteria"/>
</dbReference>
<organism evidence="1 2">
    <name type="scientific">Pseudarthrobacter phenanthrenivorans (strain DSM 18606 / JCM 16027 / LMG 23796 / Sphe3)</name>
    <name type="common">Arthrobacter phenanthrenivorans</name>
    <dbReference type="NCBI Taxonomy" id="930171"/>
    <lineage>
        <taxon>Bacteria</taxon>
        <taxon>Bacillati</taxon>
        <taxon>Actinomycetota</taxon>
        <taxon>Actinomycetes</taxon>
        <taxon>Micrococcales</taxon>
        <taxon>Micrococcaceae</taxon>
        <taxon>Pseudarthrobacter</taxon>
    </lineage>
</organism>
<dbReference type="HOGENOM" id="CLU_007145_0_0_11"/>
<protein>
    <submittedName>
        <fullName evidence="1">Uncharacterized protein</fullName>
    </submittedName>
</protein>
<dbReference type="AlphaFoldDB" id="F0M4M3"/>
<dbReference type="EMBL" id="CP002379">
    <property type="protein sequence ID" value="ADX74570.1"/>
    <property type="molecule type" value="Genomic_DNA"/>
</dbReference>
<accession>F0M4M3</accession>
<dbReference type="KEGG" id="apn:Asphe3_34680"/>